<proteinExistence type="predicted"/>
<feature type="coiled-coil region" evidence="1">
    <location>
        <begin position="9"/>
        <end position="78"/>
    </location>
</feature>
<keyword evidence="4" id="KW-1185">Reference proteome</keyword>
<organism evidence="3 4">
    <name type="scientific">Rhizopogon vesiculosus</name>
    <dbReference type="NCBI Taxonomy" id="180088"/>
    <lineage>
        <taxon>Eukaryota</taxon>
        <taxon>Fungi</taxon>
        <taxon>Dikarya</taxon>
        <taxon>Basidiomycota</taxon>
        <taxon>Agaricomycotina</taxon>
        <taxon>Agaricomycetes</taxon>
        <taxon>Agaricomycetidae</taxon>
        <taxon>Boletales</taxon>
        <taxon>Suillineae</taxon>
        <taxon>Rhizopogonaceae</taxon>
        <taxon>Rhizopogon</taxon>
    </lineage>
</organism>
<gene>
    <name evidence="3" type="ORF">AZE42_10006</name>
</gene>
<feature type="compositionally biased region" description="Polar residues" evidence="2">
    <location>
        <begin position="124"/>
        <end position="135"/>
    </location>
</feature>
<name>A0A1J8QKY2_9AGAM</name>
<comment type="caution">
    <text evidence="3">The sequence shown here is derived from an EMBL/GenBank/DDBJ whole genome shotgun (WGS) entry which is preliminary data.</text>
</comment>
<dbReference type="Gene3D" id="1.20.5.1700">
    <property type="match status" value="1"/>
</dbReference>
<feature type="compositionally biased region" description="Basic and acidic residues" evidence="2">
    <location>
        <begin position="145"/>
        <end position="154"/>
    </location>
</feature>
<dbReference type="Proteomes" id="UP000183567">
    <property type="component" value="Unassembled WGS sequence"/>
</dbReference>
<sequence length="178" mass="20177">MDKHSTALIDQLQSVHARQRKVIQQLQADSARLLSDLVEIRRERDAFRAEAAKLRKEQAELQNRLDETLSEYQDLKRERFSPLSRAFSNASSFGRPSKVNNKAVNILSALTDGTKSPSLDYGTERTNNSQNSYSSRKLPEPITTDEARPDEPPRQIRKQPTITAPIPRASLYALDLNC</sequence>
<dbReference type="EMBL" id="LVVM01003893">
    <property type="protein sequence ID" value="OJA14096.1"/>
    <property type="molecule type" value="Genomic_DNA"/>
</dbReference>
<evidence type="ECO:0000313" key="4">
    <source>
        <dbReference type="Proteomes" id="UP000183567"/>
    </source>
</evidence>
<reference evidence="3 4" key="1">
    <citation type="submission" date="2016-03" db="EMBL/GenBank/DDBJ databases">
        <title>Comparative genomics of the ectomycorrhizal sister species Rhizopogon vinicolor and Rhizopogon vesiculosus (Basidiomycota: Boletales) reveals a divergence of the mating type B locus.</title>
        <authorList>
            <person name="Mujic A.B."/>
            <person name="Kuo A."/>
            <person name="Tritt A."/>
            <person name="Lipzen A."/>
            <person name="Chen C."/>
            <person name="Johnson J."/>
            <person name="Sharma A."/>
            <person name="Barry K."/>
            <person name="Grigoriev I.V."/>
            <person name="Spatafora J.W."/>
        </authorList>
    </citation>
    <scope>NUCLEOTIDE SEQUENCE [LARGE SCALE GENOMIC DNA]</scope>
    <source>
        <strain evidence="3 4">AM-OR11-056</strain>
    </source>
</reference>
<keyword evidence="1" id="KW-0175">Coiled coil</keyword>
<evidence type="ECO:0000256" key="2">
    <source>
        <dbReference type="SAM" id="MobiDB-lite"/>
    </source>
</evidence>
<accession>A0A1J8QKY2</accession>
<evidence type="ECO:0000256" key="1">
    <source>
        <dbReference type="SAM" id="Coils"/>
    </source>
</evidence>
<feature type="region of interest" description="Disordered" evidence="2">
    <location>
        <begin position="114"/>
        <end position="164"/>
    </location>
</feature>
<evidence type="ECO:0000313" key="3">
    <source>
        <dbReference type="EMBL" id="OJA14096.1"/>
    </source>
</evidence>
<protein>
    <submittedName>
        <fullName evidence="3">Uncharacterized protein</fullName>
    </submittedName>
</protein>
<dbReference type="AlphaFoldDB" id="A0A1J8QKY2"/>
<dbReference type="OrthoDB" id="2689666at2759"/>